<feature type="compositionally biased region" description="Basic and acidic residues" evidence="1">
    <location>
        <begin position="312"/>
        <end position="325"/>
    </location>
</feature>
<feature type="compositionally biased region" description="Polar residues" evidence="1">
    <location>
        <begin position="458"/>
        <end position="475"/>
    </location>
</feature>
<evidence type="ECO:0000313" key="2">
    <source>
        <dbReference type="EMBL" id="SCL92670.1"/>
    </source>
</evidence>
<dbReference type="Pfam" id="PF06022">
    <property type="entry name" value="Cir_Bir_Yir"/>
    <property type="match status" value="1"/>
</dbReference>
<dbReference type="EMBL" id="FMIM01000390">
    <property type="protein sequence ID" value="SCL92670.1"/>
    <property type="molecule type" value="Genomic_DNA"/>
</dbReference>
<evidence type="ECO:0000256" key="1">
    <source>
        <dbReference type="SAM" id="MobiDB-lite"/>
    </source>
</evidence>
<feature type="non-terminal residue" evidence="2">
    <location>
        <position position="496"/>
    </location>
</feature>
<name>A0A1D3L9W4_PLACU</name>
<dbReference type="InterPro" id="IPR006477">
    <property type="entry name" value="Yir_bir_cir"/>
</dbReference>
<feature type="compositionally biased region" description="Basic and acidic residues" evidence="1">
    <location>
        <begin position="333"/>
        <end position="353"/>
    </location>
</feature>
<dbReference type="AlphaFoldDB" id="A0A1D3L9W4"/>
<evidence type="ECO:0000313" key="3">
    <source>
        <dbReference type="Proteomes" id="UP000195489"/>
    </source>
</evidence>
<accession>A0A1D3L9W4</accession>
<gene>
    <name evidence="2" type="ORF">PCHCB_000545500</name>
</gene>
<dbReference type="Proteomes" id="UP000195489">
    <property type="component" value="Unassembled WGS sequence"/>
</dbReference>
<feature type="compositionally biased region" description="Gly residues" evidence="1">
    <location>
        <begin position="433"/>
        <end position="444"/>
    </location>
</feature>
<proteinExistence type="predicted"/>
<feature type="region of interest" description="Disordered" evidence="1">
    <location>
        <begin position="259"/>
        <end position="496"/>
    </location>
</feature>
<feature type="compositionally biased region" description="Polar residues" evidence="1">
    <location>
        <begin position="485"/>
        <end position="496"/>
    </location>
</feature>
<reference evidence="2 3" key="1">
    <citation type="submission" date="2016-08" db="EMBL/GenBank/DDBJ databases">
        <authorList>
            <consortium name="Pathogen Informatics"/>
        </authorList>
    </citation>
    <scope>NUCLEOTIDE SEQUENCE [LARGE SCALE GENOMIC DNA]</scope>
    <source>
        <strain evidence="2 3">CB</strain>
    </source>
</reference>
<protein>
    <submittedName>
        <fullName evidence="2">CIR protein</fullName>
    </submittedName>
</protein>
<feature type="compositionally biased region" description="Basic and acidic residues" evidence="1">
    <location>
        <begin position="390"/>
        <end position="408"/>
    </location>
</feature>
<sequence>MTTKQMCNLFREADGYFNDENVDMQKFNKNTKIKGYCGSNGCKKNEERINALALYIHMEFKSLIRKKTEYNKYDECLLMWLSDKLFKMHLERKGKKGVKGYMDGTTLNQAYTNYLEKHKVRFDYWDLLGIIPSLREANLKYMTEFYKLINHICKIITDYKDNGAGSKNLSKYSIDCRFQYRTLYNNIYECKSYLHLLKRLKGLYDDFRSHAIKNTDSSNNLANKLQKLTLENGKELDAAKGYISYNFSNSKCKFLHKKKPTIHKASKSNPKPAPPSPQEPQRKTQQLSSTTTPEEPPAKLELPSSSLQESQKPGKNDQNEPKDSGKGGGGPKIEIKGPDVEKGNVNDGGKEPRTPSGREGSQVNEGDRSNSESGGTHTEKGRPEGGSADKVSETGDPDSGKGDSKGGTDDVSGGDQGSPGSGTRDTSNVPGGEQIGQGSPGGGTADTKSIQDGVPDGQISNGNQGGENTSQQGTSDGSGRGTGNQGASNHQGGDTG</sequence>
<organism evidence="2 3">
    <name type="scientific">Plasmodium chabaudi chabaudi</name>
    <dbReference type="NCBI Taxonomy" id="31271"/>
    <lineage>
        <taxon>Eukaryota</taxon>
        <taxon>Sar</taxon>
        <taxon>Alveolata</taxon>
        <taxon>Apicomplexa</taxon>
        <taxon>Aconoidasida</taxon>
        <taxon>Haemosporida</taxon>
        <taxon>Plasmodiidae</taxon>
        <taxon>Plasmodium</taxon>
        <taxon>Plasmodium (Vinckeia)</taxon>
    </lineage>
</organism>
<feature type="compositionally biased region" description="Polar residues" evidence="1">
    <location>
        <begin position="283"/>
        <end position="293"/>
    </location>
</feature>
<feature type="compositionally biased region" description="Low complexity" evidence="1">
    <location>
        <begin position="299"/>
        <end position="311"/>
    </location>
</feature>